<evidence type="ECO:0000313" key="6">
    <source>
        <dbReference type="EMBL" id="KAG9460314.1"/>
    </source>
</evidence>
<sequence>LGANISLVLEALSALSQDPGCSLSVFSLSDFSTAVPLLQLLHTVLRIFPHLQLLSLSYDLESHSELERPGDMHVPENDLKQLELRFPQDPIQVEHLVSVLKASPSLVELSLDNATFPGQDVLRLVLTVILGNTTASSSRAALTVLLVE</sequence>
<evidence type="ECO:0000313" key="7">
    <source>
        <dbReference type="Proteomes" id="UP000770717"/>
    </source>
</evidence>
<evidence type="ECO:0000256" key="1">
    <source>
        <dbReference type="ARBA" id="ARBA00014201"/>
    </source>
</evidence>
<dbReference type="PANTHER" id="PTHR15354">
    <property type="entry name" value="MUF1"/>
    <property type="match status" value="1"/>
</dbReference>
<dbReference type="EMBL" id="WNTK01084906">
    <property type="protein sequence ID" value="KAG9460314.1"/>
    <property type="molecule type" value="Genomic_DNA"/>
</dbReference>
<dbReference type="AlphaFoldDB" id="A0A8J6E514"/>
<feature type="non-terminal residue" evidence="6">
    <location>
        <position position="148"/>
    </location>
</feature>
<organism evidence="6 7">
    <name type="scientific">Eleutherodactylus coqui</name>
    <name type="common">Puerto Rican coqui</name>
    <dbReference type="NCBI Taxonomy" id="57060"/>
    <lineage>
        <taxon>Eukaryota</taxon>
        <taxon>Metazoa</taxon>
        <taxon>Chordata</taxon>
        <taxon>Craniata</taxon>
        <taxon>Vertebrata</taxon>
        <taxon>Euteleostomi</taxon>
        <taxon>Amphibia</taxon>
        <taxon>Batrachia</taxon>
        <taxon>Anura</taxon>
        <taxon>Neobatrachia</taxon>
        <taxon>Hyloidea</taxon>
        <taxon>Eleutherodactylidae</taxon>
        <taxon>Eleutherodactylinae</taxon>
        <taxon>Eleutherodactylus</taxon>
        <taxon>Eleutherodactylus</taxon>
    </lineage>
</organism>
<protein>
    <recommendedName>
        <fullName evidence="1">Leucine-rich repeat-containing protein 41</fullName>
    </recommendedName>
</protein>
<keyword evidence="5" id="KW-0833">Ubl conjugation pathway</keyword>
<dbReference type="SUPFAM" id="SSF52047">
    <property type="entry name" value="RNI-like"/>
    <property type="match status" value="1"/>
</dbReference>
<keyword evidence="3" id="KW-0433">Leucine-rich repeat</keyword>
<gene>
    <name evidence="6" type="ORF">GDO78_022659</name>
</gene>
<reference evidence="6" key="1">
    <citation type="thesis" date="2020" institute="ProQuest LLC" country="789 East Eisenhower Parkway, Ann Arbor, MI, USA">
        <title>Comparative Genomics and Chromosome Evolution.</title>
        <authorList>
            <person name="Mudd A.B."/>
        </authorList>
    </citation>
    <scope>NUCLEOTIDE SEQUENCE</scope>
    <source>
        <strain evidence="6">HN-11 Male</strain>
        <tissue evidence="6">Kidney and liver</tissue>
    </source>
</reference>
<dbReference type="Gene3D" id="3.80.10.10">
    <property type="entry name" value="Ribonuclease Inhibitor"/>
    <property type="match status" value="1"/>
</dbReference>
<evidence type="ECO:0000256" key="4">
    <source>
        <dbReference type="ARBA" id="ARBA00022737"/>
    </source>
</evidence>
<keyword evidence="7" id="KW-1185">Reference proteome</keyword>
<name>A0A8J6E514_ELECQ</name>
<evidence type="ECO:0000256" key="2">
    <source>
        <dbReference type="ARBA" id="ARBA00022553"/>
    </source>
</evidence>
<dbReference type="Proteomes" id="UP000770717">
    <property type="component" value="Unassembled WGS sequence"/>
</dbReference>
<dbReference type="GO" id="GO:0005634">
    <property type="term" value="C:nucleus"/>
    <property type="evidence" value="ECO:0007669"/>
    <property type="project" value="TreeGrafter"/>
</dbReference>
<dbReference type="InterPro" id="IPR026137">
    <property type="entry name" value="Leu_rpt_41"/>
</dbReference>
<evidence type="ECO:0000256" key="5">
    <source>
        <dbReference type="ARBA" id="ARBA00022786"/>
    </source>
</evidence>
<keyword evidence="2" id="KW-0597">Phosphoprotein</keyword>
<dbReference type="OrthoDB" id="9415738at2759"/>
<dbReference type="InterPro" id="IPR032675">
    <property type="entry name" value="LRR_dom_sf"/>
</dbReference>
<accession>A0A8J6E514</accession>
<dbReference type="PANTHER" id="PTHR15354:SF1">
    <property type="entry name" value="LEUCINE-RICH REPEAT-CONTAINING PROTEIN 41"/>
    <property type="match status" value="1"/>
</dbReference>
<comment type="caution">
    <text evidence="6">The sequence shown here is derived from an EMBL/GenBank/DDBJ whole genome shotgun (WGS) entry which is preliminary data.</text>
</comment>
<keyword evidence="4" id="KW-0677">Repeat</keyword>
<dbReference type="GO" id="GO:0005737">
    <property type="term" value="C:cytoplasm"/>
    <property type="evidence" value="ECO:0007669"/>
    <property type="project" value="TreeGrafter"/>
</dbReference>
<evidence type="ECO:0000256" key="3">
    <source>
        <dbReference type="ARBA" id="ARBA00022614"/>
    </source>
</evidence>
<proteinExistence type="predicted"/>